<proteinExistence type="predicted"/>
<dbReference type="EMBL" id="CM046108">
    <property type="protein sequence ID" value="KAI8425940.1"/>
    <property type="molecule type" value="Genomic_DNA"/>
</dbReference>
<keyword evidence="2" id="KW-1185">Reference proteome</keyword>
<evidence type="ECO:0000313" key="1">
    <source>
        <dbReference type="EMBL" id="KAI8425940.1"/>
    </source>
</evidence>
<dbReference type="Proteomes" id="UP001064048">
    <property type="component" value="Chromosome 8"/>
</dbReference>
<organism evidence="1 2">
    <name type="scientific">Choristoneura fumiferana</name>
    <name type="common">Spruce budworm moth</name>
    <name type="synonym">Archips fumiferana</name>
    <dbReference type="NCBI Taxonomy" id="7141"/>
    <lineage>
        <taxon>Eukaryota</taxon>
        <taxon>Metazoa</taxon>
        <taxon>Ecdysozoa</taxon>
        <taxon>Arthropoda</taxon>
        <taxon>Hexapoda</taxon>
        <taxon>Insecta</taxon>
        <taxon>Pterygota</taxon>
        <taxon>Neoptera</taxon>
        <taxon>Endopterygota</taxon>
        <taxon>Lepidoptera</taxon>
        <taxon>Glossata</taxon>
        <taxon>Ditrysia</taxon>
        <taxon>Tortricoidea</taxon>
        <taxon>Tortricidae</taxon>
        <taxon>Tortricinae</taxon>
        <taxon>Choristoneura</taxon>
    </lineage>
</organism>
<accession>A0ACC0JPD4</accession>
<comment type="caution">
    <text evidence="1">The sequence shown here is derived from an EMBL/GenBank/DDBJ whole genome shotgun (WGS) entry which is preliminary data.</text>
</comment>
<gene>
    <name evidence="1" type="ORF">MSG28_004934</name>
</gene>
<name>A0ACC0JPD4_CHOFU</name>
<evidence type="ECO:0000313" key="2">
    <source>
        <dbReference type="Proteomes" id="UP001064048"/>
    </source>
</evidence>
<sequence length="404" mass="47198">MGVNKCECKINEEVIDKDKLSEKVEDSIQRIIKKEGYKDYNVLTRAISTDGGNYFGSLYEVDVKGTTEDGEKETNIFVKGIVPGDHFTVLSVSGMFTMELFIYNELFVLFNEIQNEAYVPVSERYNVVKSYQESIHEAILLENVAKKGYKTGFRMDPVSLKFAELSIKQLAKLHALSFVLEIKYPEFNQRKIKTINCPFKLNDDFKGLLKNSGEKISECLDDEARKRFNEYVPKLWENISHYLFDAKYKRTIVHGDFRANNILMKESECEVTDVIPVDYQLLYYGCPIIDFLYFIFLGTDQQFRKDHLEYLKDLYFDTLKNMLQYFEIDIKSVFSREDFEGLYKDVLDYGLFSFVQVMPFIFATDDEIPELGKDILSDFVIKTDPRMKERARGVIDDFIQWGIL</sequence>
<reference evidence="1 2" key="1">
    <citation type="journal article" date="2022" name="Genome Biol. Evol.">
        <title>The Spruce Budworm Genome: Reconstructing the Evolutionary History of Antifreeze Proteins.</title>
        <authorList>
            <person name="Beliveau C."/>
            <person name="Gagne P."/>
            <person name="Picq S."/>
            <person name="Vernygora O."/>
            <person name="Keeling C.I."/>
            <person name="Pinkney K."/>
            <person name="Doucet D."/>
            <person name="Wen F."/>
            <person name="Johnston J.S."/>
            <person name="Maaroufi H."/>
            <person name="Boyle B."/>
            <person name="Laroche J."/>
            <person name="Dewar K."/>
            <person name="Juretic N."/>
            <person name="Blackburn G."/>
            <person name="Nisole A."/>
            <person name="Brunet B."/>
            <person name="Brandao M."/>
            <person name="Lumley L."/>
            <person name="Duan J."/>
            <person name="Quan G."/>
            <person name="Lucarotti C.J."/>
            <person name="Roe A.D."/>
            <person name="Sperling F.A.H."/>
            <person name="Levesque R.C."/>
            <person name="Cusson M."/>
        </authorList>
    </citation>
    <scope>NUCLEOTIDE SEQUENCE [LARGE SCALE GENOMIC DNA]</scope>
    <source>
        <strain evidence="1">Glfc:IPQL:Cfum</strain>
    </source>
</reference>
<protein>
    <submittedName>
        <fullName evidence="1">Uncharacterized protein</fullName>
    </submittedName>
</protein>